<name>A0A922M9T3_SPOEX</name>
<accession>A0A922M9T3</accession>
<gene>
    <name evidence="1" type="ORF">HF086_015399</name>
</gene>
<organism evidence="1 2">
    <name type="scientific">Spodoptera exigua</name>
    <name type="common">Beet armyworm</name>
    <name type="synonym">Noctua fulgens</name>
    <dbReference type="NCBI Taxonomy" id="7107"/>
    <lineage>
        <taxon>Eukaryota</taxon>
        <taxon>Metazoa</taxon>
        <taxon>Ecdysozoa</taxon>
        <taxon>Arthropoda</taxon>
        <taxon>Hexapoda</taxon>
        <taxon>Insecta</taxon>
        <taxon>Pterygota</taxon>
        <taxon>Neoptera</taxon>
        <taxon>Endopterygota</taxon>
        <taxon>Lepidoptera</taxon>
        <taxon>Glossata</taxon>
        <taxon>Ditrysia</taxon>
        <taxon>Noctuoidea</taxon>
        <taxon>Noctuidae</taxon>
        <taxon>Amphipyrinae</taxon>
        <taxon>Spodoptera</taxon>
    </lineage>
</organism>
<dbReference type="Proteomes" id="UP000814243">
    <property type="component" value="Unassembled WGS sequence"/>
</dbReference>
<reference evidence="1" key="1">
    <citation type="journal article" date="2021" name="G3 (Bethesda)">
        <title>Genome and transcriptome analysis of the beet armyworm Spodoptera exigua reveals targets for pest control. .</title>
        <authorList>
            <person name="Simon S."/>
            <person name="Breeschoten T."/>
            <person name="Jansen H.J."/>
            <person name="Dirks R.P."/>
            <person name="Schranz M.E."/>
            <person name="Ros V.I.D."/>
        </authorList>
    </citation>
    <scope>NUCLEOTIDE SEQUENCE</scope>
    <source>
        <strain evidence="1">TB_SE_WUR_2020</strain>
    </source>
</reference>
<evidence type="ECO:0000313" key="2">
    <source>
        <dbReference type="Proteomes" id="UP000814243"/>
    </source>
</evidence>
<comment type="caution">
    <text evidence="1">The sequence shown here is derived from an EMBL/GenBank/DDBJ whole genome shotgun (WGS) entry which is preliminary data.</text>
</comment>
<proteinExistence type="predicted"/>
<protein>
    <submittedName>
        <fullName evidence="1">Uncharacterized protein</fullName>
    </submittedName>
</protein>
<dbReference type="EMBL" id="JACEFF010000706">
    <property type="protein sequence ID" value="KAH9632514.1"/>
    <property type="molecule type" value="Genomic_DNA"/>
</dbReference>
<sequence>MALDGTKRHYVIPRVRLMFKADDPETFAQRVKFAVDLRKEVENNLRTLKSAPQLLVASYSSCSLVEYIDASCIHCSPVPFLNGEIRRQCTVDRIDSAPGLSKSAGQRLGGRDDDVELLYTKMEGKMKIIDTILKYKDLYNFIDVPTPDYVPPVPLFGRLPCVMEDFSARLKHNQWYSLYVLMESVACIQMVVDECLKVESMLFFTNNYGRNASLAEFDAAQQHCTSMVMVLLFHRTHSCTFSGVITGGWSFLH</sequence>
<dbReference type="AlphaFoldDB" id="A0A922M9T3"/>
<evidence type="ECO:0000313" key="1">
    <source>
        <dbReference type="EMBL" id="KAH9632514.1"/>
    </source>
</evidence>